<organism evidence="1 2">
    <name type="scientific">Orbilia ellipsospora</name>
    <dbReference type="NCBI Taxonomy" id="2528407"/>
    <lineage>
        <taxon>Eukaryota</taxon>
        <taxon>Fungi</taxon>
        <taxon>Dikarya</taxon>
        <taxon>Ascomycota</taxon>
        <taxon>Pezizomycotina</taxon>
        <taxon>Orbiliomycetes</taxon>
        <taxon>Orbiliales</taxon>
        <taxon>Orbiliaceae</taxon>
        <taxon>Orbilia</taxon>
    </lineage>
</organism>
<evidence type="ECO:0000313" key="1">
    <source>
        <dbReference type="EMBL" id="KAK6530165.1"/>
    </source>
</evidence>
<accession>A0AAV9WYT1</accession>
<dbReference type="Proteomes" id="UP001365542">
    <property type="component" value="Unassembled WGS sequence"/>
</dbReference>
<gene>
    <name evidence="1" type="ORF">TWF694_003532</name>
</gene>
<comment type="caution">
    <text evidence="1">The sequence shown here is derived from an EMBL/GenBank/DDBJ whole genome shotgun (WGS) entry which is preliminary data.</text>
</comment>
<name>A0AAV9WYT1_9PEZI</name>
<dbReference type="EMBL" id="JAVHJO010000013">
    <property type="protein sequence ID" value="KAK6530165.1"/>
    <property type="molecule type" value="Genomic_DNA"/>
</dbReference>
<protein>
    <submittedName>
        <fullName evidence="1">Uncharacterized protein</fullName>
    </submittedName>
</protein>
<sequence length="122" mass="13956">MDEFVEYPVVKAFWKLLREGGNLKQKEKEVKDGSGECEEMGGSGHLIAEGPAGQVKNTYNELVMTVKERVRKSIISVDMKLNGWEKKVYRWNPAWLRVEGACGECTRAIRPSERDGEIFKMF</sequence>
<dbReference type="AlphaFoldDB" id="A0AAV9WYT1"/>
<reference evidence="1 2" key="1">
    <citation type="submission" date="2019-10" db="EMBL/GenBank/DDBJ databases">
        <authorList>
            <person name="Palmer J.M."/>
        </authorList>
    </citation>
    <scope>NUCLEOTIDE SEQUENCE [LARGE SCALE GENOMIC DNA]</scope>
    <source>
        <strain evidence="1 2">TWF694</strain>
    </source>
</reference>
<evidence type="ECO:0000313" key="2">
    <source>
        <dbReference type="Proteomes" id="UP001365542"/>
    </source>
</evidence>
<proteinExistence type="predicted"/>
<keyword evidence="2" id="KW-1185">Reference proteome</keyword>